<organism evidence="7 8">
    <name type="scientific">Gossypium barbadense</name>
    <name type="common">Sea Island cotton</name>
    <name type="synonym">Hibiscus barbadensis</name>
    <dbReference type="NCBI Taxonomy" id="3634"/>
    <lineage>
        <taxon>Eukaryota</taxon>
        <taxon>Viridiplantae</taxon>
        <taxon>Streptophyta</taxon>
        <taxon>Embryophyta</taxon>
        <taxon>Tracheophyta</taxon>
        <taxon>Spermatophyta</taxon>
        <taxon>Magnoliopsida</taxon>
        <taxon>eudicotyledons</taxon>
        <taxon>Gunneridae</taxon>
        <taxon>Pentapetalae</taxon>
        <taxon>rosids</taxon>
        <taxon>malvids</taxon>
        <taxon>Malvales</taxon>
        <taxon>Malvaceae</taxon>
        <taxon>Malvoideae</taxon>
        <taxon>Gossypium</taxon>
    </lineage>
</organism>
<evidence type="ECO:0000256" key="4">
    <source>
        <dbReference type="PROSITE-ProRule" id="PRU00325"/>
    </source>
</evidence>
<feature type="domain" description="SWIM-type" evidence="6">
    <location>
        <begin position="508"/>
        <end position="540"/>
    </location>
</feature>
<dbReference type="Proteomes" id="UP000239757">
    <property type="component" value="Unassembled WGS sequence"/>
</dbReference>
<keyword evidence="3" id="KW-0862">Zinc</keyword>
<gene>
    <name evidence="7" type="ORF">GOBAR_AA00678</name>
</gene>
<dbReference type="EMBL" id="KZ662729">
    <property type="protein sequence ID" value="PPS19891.1"/>
    <property type="molecule type" value="Genomic_DNA"/>
</dbReference>
<dbReference type="PROSITE" id="PS50966">
    <property type="entry name" value="ZF_SWIM"/>
    <property type="match status" value="1"/>
</dbReference>
<dbReference type="SMART" id="SM00575">
    <property type="entry name" value="ZnF_PMZ"/>
    <property type="match status" value="1"/>
</dbReference>
<feature type="region of interest" description="Disordered" evidence="5">
    <location>
        <begin position="84"/>
        <end position="127"/>
    </location>
</feature>
<dbReference type="InterPro" id="IPR007527">
    <property type="entry name" value="Znf_SWIM"/>
</dbReference>
<dbReference type="Pfam" id="PF10551">
    <property type="entry name" value="MULE"/>
    <property type="match status" value="1"/>
</dbReference>
<evidence type="ECO:0000256" key="1">
    <source>
        <dbReference type="ARBA" id="ARBA00022723"/>
    </source>
</evidence>
<dbReference type="PANTHER" id="PTHR31973:SF195">
    <property type="entry name" value="MUDR FAMILY TRANSPOSASE"/>
    <property type="match status" value="1"/>
</dbReference>
<dbReference type="PANTHER" id="PTHR31973">
    <property type="entry name" value="POLYPROTEIN, PUTATIVE-RELATED"/>
    <property type="match status" value="1"/>
</dbReference>
<dbReference type="AlphaFoldDB" id="A0A2P5YWB3"/>
<evidence type="ECO:0000313" key="7">
    <source>
        <dbReference type="EMBL" id="PPS19891.1"/>
    </source>
</evidence>
<dbReference type="Pfam" id="PF04434">
    <property type="entry name" value="SWIM"/>
    <property type="match status" value="1"/>
</dbReference>
<dbReference type="OrthoDB" id="1415334at2759"/>
<proteinExistence type="predicted"/>
<evidence type="ECO:0000313" key="8">
    <source>
        <dbReference type="Proteomes" id="UP000239757"/>
    </source>
</evidence>
<reference evidence="7 8" key="1">
    <citation type="submission" date="2015-01" db="EMBL/GenBank/DDBJ databases">
        <title>Genome of allotetraploid Gossypium barbadense reveals genomic plasticity and fiber elongation in cotton evolution.</title>
        <authorList>
            <person name="Chen X."/>
            <person name="Liu X."/>
            <person name="Zhao B."/>
            <person name="Zheng H."/>
            <person name="Hu Y."/>
            <person name="Lu G."/>
            <person name="Yang C."/>
            <person name="Chen J."/>
            <person name="Shan C."/>
            <person name="Zhang L."/>
            <person name="Zhou Y."/>
            <person name="Wang L."/>
            <person name="Guo W."/>
            <person name="Bai Y."/>
            <person name="Ruan J."/>
            <person name="Shangguan X."/>
            <person name="Mao Y."/>
            <person name="Jiang J."/>
            <person name="Zhu Y."/>
            <person name="Lei J."/>
            <person name="Kang H."/>
            <person name="Chen S."/>
            <person name="He X."/>
            <person name="Wang R."/>
            <person name="Wang Y."/>
            <person name="Chen J."/>
            <person name="Wang L."/>
            <person name="Yu S."/>
            <person name="Wang B."/>
            <person name="Wei J."/>
            <person name="Song S."/>
            <person name="Lu X."/>
            <person name="Gao Z."/>
            <person name="Gu W."/>
            <person name="Deng X."/>
            <person name="Ma D."/>
            <person name="Wang S."/>
            <person name="Liang W."/>
            <person name="Fang L."/>
            <person name="Cai C."/>
            <person name="Zhu X."/>
            <person name="Zhou B."/>
            <person name="Zhang Y."/>
            <person name="Chen Z."/>
            <person name="Xu S."/>
            <person name="Zhu R."/>
            <person name="Wang S."/>
            <person name="Zhang T."/>
            <person name="Zhao G."/>
        </authorList>
    </citation>
    <scope>NUCLEOTIDE SEQUENCE [LARGE SCALE GENOMIC DNA]</scope>
    <source>
        <strain evidence="8">cv. Xinhai21</strain>
        <tissue evidence="7">Leaf</tissue>
    </source>
</reference>
<feature type="compositionally biased region" description="Acidic residues" evidence="5">
    <location>
        <begin position="94"/>
        <end position="105"/>
    </location>
</feature>
<dbReference type="InterPro" id="IPR018289">
    <property type="entry name" value="MULE_transposase_dom"/>
</dbReference>
<protein>
    <recommendedName>
        <fullName evidence="6">SWIM-type domain-containing protein</fullName>
    </recommendedName>
</protein>
<keyword evidence="1" id="KW-0479">Metal-binding</keyword>
<keyword evidence="2 4" id="KW-0863">Zinc-finger</keyword>
<evidence type="ECO:0000259" key="6">
    <source>
        <dbReference type="PROSITE" id="PS50966"/>
    </source>
</evidence>
<evidence type="ECO:0000256" key="3">
    <source>
        <dbReference type="ARBA" id="ARBA00022833"/>
    </source>
</evidence>
<sequence length="571" mass="65912">MKVLSIKYRFCTSVDLVRYDSFDIKGPRSLEAMVQTHLEYTTPARHSVSGWQNTKAPVFGSSMEYTIPGRYKISRRRDDVLLTTSTGEGASFVTDDDGLDDESDVDPPREPGPDGAEVGLFSKPEPVPTILEDVERGSDDDEEVSRFNSYSPSAHIHNVDLSQDDALKFPDLPHRRRDRTSLSLDLGEIEVGREFSNKDNFLAALKQPSIMNEVNYNVVKSKSNKFEAKCVVQDGTCVSQDYPKMDSDMLVSLILSKLKADSKTSVPVLIVNIRSQLRYTPSYRKVWIAKQKALEKIRVFKCLFWSFKQWRDAFIYCKPLVQIDGSFMYGRYTHRLLLAVAQDDSGRIIPIVFAITLGESADNWDFFLSRLRRHICPQLDICVISDWGTGIVAAIERQESQWHRTHHRYCLRHVASNYYGQYRSTTERRQVTNMGYEISNDRFNEMLTVFVQLTKKGGHVWCRKVLREINRAKASANTMHIVCHDRDILWFLVTEFDRSKQGFSGGQYRVHLRNRTCDCGVFDALRYPCAHVITVCQNLHLDLMTYVDQVYKIKYLYNVWRHVFPPIPDER</sequence>
<dbReference type="GO" id="GO:0008270">
    <property type="term" value="F:zinc ion binding"/>
    <property type="evidence" value="ECO:0007669"/>
    <property type="project" value="UniProtKB-KW"/>
</dbReference>
<evidence type="ECO:0000256" key="5">
    <source>
        <dbReference type="SAM" id="MobiDB-lite"/>
    </source>
</evidence>
<dbReference type="InterPro" id="IPR006564">
    <property type="entry name" value="Znf_PMZ"/>
</dbReference>
<evidence type="ECO:0000256" key="2">
    <source>
        <dbReference type="ARBA" id="ARBA00022771"/>
    </source>
</evidence>
<accession>A0A2P5YWB3</accession>
<name>A0A2P5YWB3_GOSBA</name>